<dbReference type="EMBL" id="VSSQ01049850">
    <property type="protein sequence ID" value="MPN03930.1"/>
    <property type="molecule type" value="Genomic_DNA"/>
</dbReference>
<feature type="compositionally biased region" description="Basic and acidic residues" evidence="1">
    <location>
        <begin position="47"/>
        <end position="64"/>
    </location>
</feature>
<dbReference type="AlphaFoldDB" id="A0A645ERE2"/>
<gene>
    <name evidence="2" type="ORF">SDC9_151165</name>
</gene>
<feature type="region of interest" description="Disordered" evidence="1">
    <location>
        <begin position="47"/>
        <end position="75"/>
    </location>
</feature>
<evidence type="ECO:0000256" key="1">
    <source>
        <dbReference type="SAM" id="MobiDB-lite"/>
    </source>
</evidence>
<accession>A0A645ERE2</accession>
<reference evidence="2" key="1">
    <citation type="submission" date="2019-08" db="EMBL/GenBank/DDBJ databases">
        <authorList>
            <person name="Kucharzyk K."/>
            <person name="Murdoch R.W."/>
            <person name="Higgins S."/>
            <person name="Loffler F."/>
        </authorList>
    </citation>
    <scope>NUCLEOTIDE SEQUENCE</scope>
</reference>
<comment type="caution">
    <text evidence="2">The sequence shown here is derived from an EMBL/GenBank/DDBJ whole genome shotgun (WGS) entry which is preliminary data.</text>
</comment>
<sequence length="100" mass="10926">MHAVHPPGADLRALADRHDAELAVLRLQLGEVLQELEVARFEHLQLQRHTGEQHHPQREEREPPHALSPSPPPLGASGAIASWVARVASTRATLPVISPV</sequence>
<evidence type="ECO:0000313" key="2">
    <source>
        <dbReference type="EMBL" id="MPN03930.1"/>
    </source>
</evidence>
<organism evidence="2">
    <name type="scientific">bioreactor metagenome</name>
    <dbReference type="NCBI Taxonomy" id="1076179"/>
    <lineage>
        <taxon>unclassified sequences</taxon>
        <taxon>metagenomes</taxon>
        <taxon>ecological metagenomes</taxon>
    </lineage>
</organism>
<name>A0A645ERE2_9ZZZZ</name>
<proteinExistence type="predicted"/>
<protein>
    <submittedName>
        <fullName evidence="2">Uncharacterized protein</fullName>
    </submittedName>
</protein>